<comment type="similarity">
    <text evidence="1">Belongs to the AfsR/DnrI/RedD regulatory family.</text>
</comment>
<dbReference type="PRINTS" id="PR00364">
    <property type="entry name" value="DISEASERSIST"/>
</dbReference>
<dbReference type="Gene3D" id="1.10.10.10">
    <property type="entry name" value="Winged helix-like DNA-binding domain superfamily/Winged helix DNA-binding domain"/>
    <property type="match status" value="1"/>
</dbReference>
<dbReference type="PANTHER" id="PTHR47691">
    <property type="entry name" value="REGULATOR-RELATED"/>
    <property type="match status" value="1"/>
</dbReference>
<organism evidence="5 6">
    <name type="scientific">Crossiella equi</name>
    <dbReference type="NCBI Taxonomy" id="130796"/>
    <lineage>
        <taxon>Bacteria</taxon>
        <taxon>Bacillati</taxon>
        <taxon>Actinomycetota</taxon>
        <taxon>Actinomycetes</taxon>
        <taxon>Pseudonocardiales</taxon>
        <taxon>Pseudonocardiaceae</taxon>
        <taxon>Crossiella</taxon>
    </lineage>
</organism>
<reference evidence="5 6" key="1">
    <citation type="submission" date="2021-03" db="EMBL/GenBank/DDBJ databases">
        <title>Sequencing the genomes of 1000 actinobacteria strains.</title>
        <authorList>
            <person name="Klenk H.-P."/>
        </authorList>
    </citation>
    <scope>NUCLEOTIDE SEQUENCE [LARGE SCALE GENOMIC DNA]</scope>
    <source>
        <strain evidence="5 6">DSM 44580</strain>
    </source>
</reference>
<dbReference type="SMART" id="SM01043">
    <property type="entry name" value="BTAD"/>
    <property type="match status" value="1"/>
</dbReference>
<feature type="domain" description="OmpR/PhoB-type" evidence="4">
    <location>
        <begin position="14"/>
        <end position="120"/>
    </location>
</feature>
<dbReference type="PROSITE" id="PS51755">
    <property type="entry name" value="OMPR_PHOB"/>
    <property type="match status" value="1"/>
</dbReference>
<evidence type="ECO:0000256" key="2">
    <source>
        <dbReference type="ARBA" id="ARBA00023125"/>
    </source>
</evidence>
<dbReference type="Gene3D" id="1.25.40.10">
    <property type="entry name" value="Tetratricopeptide repeat domain"/>
    <property type="match status" value="2"/>
</dbReference>
<evidence type="ECO:0000313" key="6">
    <source>
        <dbReference type="Proteomes" id="UP001519363"/>
    </source>
</evidence>
<dbReference type="SMART" id="SM00862">
    <property type="entry name" value="Trans_reg_C"/>
    <property type="match status" value="1"/>
</dbReference>
<dbReference type="Pfam" id="PF00486">
    <property type="entry name" value="Trans_reg_C"/>
    <property type="match status" value="1"/>
</dbReference>
<dbReference type="InterPro" id="IPR011990">
    <property type="entry name" value="TPR-like_helical_dom_sf"/>
</dbReference>
<proteinExistence type="inferred from homology"/>
<dbReference type="Gene3D" id="3.40.50.300">
    <property type="entry name" value="P-loop containing nucleotide triphosphate hydrolases"/>
    <property type="match status" value="1"/>
</dbReference>
<dbReference type="SUPFAM" id="SSF52540">
    <property type="entry name" value="P-loop containing nucleoside triphosphate hydrolases"/>
    <property type="match status" value="1"/>
</dbReference>
<keyword evidence="2 3" id="KW-0238">DNA-binding</keyword>
<protein>
    <submittedName>
        <fullName evidence="5">ATPase/DNA-binding SARP family transcriptional activator</fullName>
    </submittedName>
</protein>
<evidence type="ECO:0000256" key="3">
    <source>
        <dbReference type="PROSITE-ProRule" id="PRU01091"/>
    </source>
</evidence>
<dbReference type="InterPro" id="IPR036388">
    <property type="entry name" value="WH-like_DNA-bd_sf"/>
</dbReference>
<name>A0ABS5A516_9PSEU</name>
<evidence type="ECO:0000256" key="1">
    <source>
        <dbReference type="ARBA" id="ARBA00005820"/>
    </source>
</evidence>
<feature type="DNA-binding region" description="OmpR/PhoB-type" evidence="3">
    <location>
        <begin position="14"/>
        <end position="120"/>
    </location>
</feature>
<dbReference type="InterPro" id="IPR016032">
    <property type="entry name" value="Sig_transdc_resp-reg_C-effctor"/>
</dbReference>
<gene>
    <name evidence="5" type="ORF">JOF53_000551</name>
</gene>
<dbReference type="Proteomes" id="UP001519363">
    <property type="component" value="Unassembled WGS sequence"/>
</dbReference>
<dbReference type="InterPro" id="IPR005158">
    <property type="entry name" value="BTAD"/>
</dbReference>
<dbReference type="InterPro" id="IPR027417">
    <property type="entry name" value="P-loop_NTPase"/>
</dbReference>
<comment type="caution">
    <text evidence="5">The sequence shown here is derived from an EMBL/GenBank/DDBJ whole genome shotgun (WGS) entry which is preliminary data.</text>
</comment>
<dbReference type="InterPro" id="IPR001867">
    <property type="entry name" value="OmpR/PhoB-type_DNA-bd"/>
</dbReference>
<evidence type="ECO:0000259" key="4">
    <source>
        <dbReference type="PROSITE" id="PS51755"/>
    </source>
</evidence>
<dbReference type="RefSeq" id="WP_086789568.1">
    <property type="nucleotide sequence ID" value="NZ_JAGIOO010000001.1"/>
</dbReference>
<dbReference type="EMBL" id="JAGIOO010000001">
    <property type="protein sequence ID" value="MBP2471679.1"/>
    <property type="molecule type" value="Genomic_DNA"/>
</dbReference>
<keyword evidence="6" id="KW-1185">Reference proteome</keyword>
<dbReference type="SUPFAM" id="SSF48452">
    <property type="entry name" value="TPR-like"/>
    <property type="match status" value="2"/>
</dbReference>
<accession>A0ABS5A516</accession>
<sequence length="987" mass="105638">MAATVPTWTFGSLAVRWRYGGRVRVGVLGPLAVWSDGEPVAVPEAKVRELLAVLAVHGGHPVSADRLVDALWGSDLPANPLGALQTKISRLRRALGRDLVPSGPAGYRLAVPTDAADFEARLGERPGAEQLRAALALWRGEAYAEFADQDFARAERHRLTELRLRVVEDLGESLLAQGHPADALAETAEAAAAHPLRERLQAVRLRALYLTGRQAEALSAYDTLRRRLGEELGVDPGPELATLYDQVLRHDPDLRAAPRTNLPAALVDLVGREEQLVRVRRLLAHHRLVTLTGPGGVGKTSLATAVADGLEFPDGVWLVDLTTATDVEEAVAAQLCVRGGLTTAVRDLRTLLVLDNCEHLVEQTAHVVADLLRSAPGLRVLATSREVLGVPGERLEPVLPLSAPDAVRLFRSRAEAAGAPVADLADTDLAVLCTRLDGLPLALELAASRLPVLGLPELTARLADRFRLLTSGGRLSPPRQRTLRAVIDWSWELLTDPERQVLRRLSVFADGASLPAVEAVCPDPVDTVARLADKSLLWTEPGPRYRLLESVSAYAAEHLTASGEAEEVRARHRLAHLALASGAELRGAAAATWLPRLDVEAANLRRALDNAVAAHDLDTALALVHHQAWHWYLRGRWAEGARQCRQALSVPGEHPVRPSVRGWYRGFELLRLGGTHAEARRAVIDSPPAGPHVDWFLAHVLHHTGGDLAASTARLPGATGDQWVDAAVRSTQAAHALLRGDLASAEGQAQQSLTVFSSLGDAWGVSQATYARAAVAEITGDYELAAELHTSALEGVRSLLLWPQVADHLTGLARVDLLTGNHSRAAERHEQARHLAAGHGYQAGAVHAELGLALGARRTGDLDTAERLLHRVLVWHEHTNFAPGTALPLAELGFAAEQRGDAASALSWHTRGLSAAESGGDPRAIALALEGLAGARALLGEDTRDLLAQAASLRATAGAPLPPAERGDVARIEALLQRQHQAGVVRD</sequence>
<evidence type="ECO:0000313" key="5">
    <source>
        <dbReference type="EMBL" id="MBP2471679.1"/>
    </source>
</evidence>
<dbReference type="PANTHER" id="PTHR47691:SF3">
    <property type="entry name" value="HTH-TYPE TRANSCRIPTIONAL REGULATOR RV0890C-RELATED"/>
    <property type="match status" value="1"/>
</dbReference>
<dbReference type="SUPFAM" id="SSF46894">
    <property type="entry name" value="C-terminal effector domain of the bipartite response regulators"/>
    <property type="match status" value="1"/>
</dbReference>
<dbReference type="CDD" id="cd15831">
    <property type="entry name" value="BTAD"/>
    <property type="match status" value="1"/>
</dbReference>
<dbReference type="Pfam" id="PF03704">
    <property type="entry name" value="BTAD"/>
    <property type="match status" value="1"/>
</dbReference>